<keyword evidence="3" id="KW-1185">Reference proteome</keyword>
<dbReference type="Proteomes" id="UP000261540">
    <property type="component" value="Unplaced"/>
</dbReference>
<evidence type="ECO:0000313" key="2">
    <source>
        <dbReference type="Ensembl" id="ENSPKIP00000011463.1"/>
    </source>
</evidence>
<organism evidence="2 3">
    <name type="scientific">Paramormyrops kingsleyae</name>
    <dbReference type="NCBI Taxonomy" id="1676925"/>
    <lineage>
        <taxon>Eukaryota</taxon>
        <taxon>Metazoa</taxon>
        <taxon>Chordata</taxon>
        <taxon>Craniata</taxon>
        <taxon>Vertebrata</taxon>
        <taxon>Euteleostomi</taxon>
        <taxon>Actinopterygii</taxon>
        <taxon>Neopterygii</taxon>
        <taxon>Teleostei</taxon>
        <taxon>Osteoglossocephala</taxon>
        <taxon>Osteoglossomorpha</taxon>
        <taxon>Osteoglossiformes</taxon>
        <taxon>Mormyridae</taxon>
        <taxon>Paramormyrops</taxon>
    </lineage>
</organism>
<dbReference type="AlphaFoldDB" id="A0A3B3QZ93"/>
<evidence type="ECO:0000256" key="1">
    <source>
        <dbReference type="SAM" id="MobiDB-lite"/>
    </source>
</evidence>
<dbReference type="STRING" id="1676925.ENSPKIP00000011463"/>
<dbReference type="PANTHER" id="PTHR41404">
    <property type="entry name" value="SHIELDIN COMPLEX SUBUNIT 3"/>
    <property type="match status" value="1"/>
</dbReference>
<feature type="compositionally biased region" description="Polar residues" evidence="1">
    <location>
        <begin position="59"/>
        <end position="69"/>
    </location>
</feature>
<dbReference type="GO" id="GO:2000042">
    <property type="term" value="P:negative regulation of double-strand break repair via homologous recombination"/>
    <property type="evidence" value="ECO:0007669"/>
    <property type="project" value="TreeGrafter"/>
</dbReference>
<feature type="region of interest" description="Disordered" evidence="1">
    <location>
        <begin position="52"/>
        <end position="73"/>
    </location>
</feature>
<evidence type="ECO:0000313" key="3">
    <source>
        <dbReference type="Proteomes" id="UP000261540"/>
    </source>
</evidence>
<dbReference type="GO" id="GO:2001034">
    <property type="term" value="P:positive regulation of double-strand break repair via nonhomologous end joining"/>
    <property type="evidence" value="ECO:0007669"/>
    <property type="project" value="TreeGrafter"/>
</dbReference>
<sequence length="194" mass="22394">MGVYCRNIRACSRVCFLTEGALEHFPRRAIPAFSPWFPSGYDKSLPLKPQRDPPHINSIHGQETPSSGRTKQRRSWSVFCHGSAFNKNIQPFSKQFQEVVERCHLHLLQRAKWIIRELNCVASSLEHVWTVLLRSMRQSKLPTCNVNIQRDLGQIWVFCDVLYSEYVGQFLRCECQLTGQISLSVHKQGAVFSM</sequence>
<dbReference type="GeneTree" id="ENSGT00530000065159"/>
<reference evidence="2" key="1">
    <citation type="submission" date="2025-08" db="UniProtKB">
        <authorList>
            <consortium name="Ensembl"/>
        </authorList>
    </citation>
    <scope>IDENTIFICATION</scope>
</reference>
<protein>
    <submittedName>
        <fullName evidence="2">Zgc:101664</fullName>
    </submittedName>
</protein>
<accession>A0A3B3QZ93</accession>
<dbReference type="Ensembl" id="ENSPKIT00000023407.1">
    <property type="protein sequence ID" value="ENSPKIP00000011463.1"/>
    <property type="gene ID" value="ENSPKIG00000018547.1"/>
</dbReference>
<dbReference type="InterPro" id="IPR039996">
    <property type="entry name" value="Shieldin_RINN1"/>
</dbReference>
<reference evidence="2" key="2">
    <citation type="submission" date="2025-09" db="UniProtKB">
        <authorList>
            <consortium name="Ensembl"/>
        </authorList>
    </citation>
    <scope>IDENTIFICATION</scope>
</reference>
<name>A0A3B3QZ93_9TELE</name>
<dbReference type="GO" id="GO:0045830">
    <property type="term" value="P:positive regulation of isotype switching"/>
    <property type="evidence" value="ECO:0007669"/>
    <property type="project" value="TreeGrafter"/>
</dbReference>
<dbReference type="PANTHER" id="PTHR41404:SF1">
    <property type="entry name" value="SHIELDIN COMPLEX SUBUNIT 3"/>
    <property type="match status" value="1"/>
</dbReference>
<proteinExistence type="predicted"/>